<evidence type="ECO:0000313" key="1">
    <source>
        <dbReference type="EMBL" id="GFZ80669.1"/>
    </source>
</evidence>
<accession>A0A8J2TN62</accession>
<dbReference type="Proteomes" id="UP000598120">
    <property type="component" value="Unassembled WGS sequence"/>
</dbReference>
<organism evidence="1 2">
    <name type="scientific">Aquaticitalea lipolytica</name>
    <dbReference type="NCBI Taxonomy" id="1247562"/>
    <lineage>
        <taxon>Bacteria</taxon>
        <taxon>Pseudomonadati</taxon>
        <taxon>Bacteroidota</taxon>
        <taxon>Flavobacteriia</taxon>
        <taxon>Flavobacteriales</taxon>
        <taxon>Flavobacteriaceae</taxon>
        <taxon>Aquaticitalea</taxon>
    </lineage>
</organism>
<name>A0A8J2TN62_9FLAO</name>
<gene>
    <name evidence="1" type="ORF">GCM10011531_08470</name>
</gene>
<dbReference type="AlphaFoldDB" id="A0A8J2TN62"/>
<dbReference type="RefSeq" id="WP_188605086.1">
    <property type="nucleotide sequence ID" value="NZ_BMIC01000001.1"/>
</dbReference>
<protein>
    <submittedName>
        <fullName evidence="1">Uncharacterized protein</fullName>
    </submittedName>
</protein>
<keyword evidence="2" id="KW-1185">Reference proteome</keyword>
<evidence type="ECO:0000313" key="2">
    <source>
        <dbReference type="Proteomes" id="UP000598120"/>
    </source>
</evidence>
<sequence length="131" mass="14359">MKPIMRLILKSFRKFTFFAFVFISCSNTDDNNNANSELVCGEEILNYSGTICCVTGSELANPGENLTYQYNSNIISSVFTWEIVSGSITIISGQNTSVVTLEFGNDFTTGVVLGRAVGDEICTESITINKR</sequence>
<dbReference type="PROSITE" id="PS51257">
    <property type="entry name" value="PROKAR_LIPOPROTEIN"/>
    <property type="match status" value="1"/>
</dbReference>
<reference evidence="1 2" key="1">
    <citation type="journal article" date="2014" name="Int. J. Syst. Evol. Microbiol.">
        <title>Complete genome sequence of Corynebacterium casei LMG S-19264T (=DSM 44701T), isolated from a smear-ripened cheese.</title>
        <authorList>
            <consortium name="US DOE Joint Genome Institute (JGI-PGF)"/>
            <person name="Walter F."/>
            <person name="Albersmeier A."/>
            <person name="Kalinowski J."/>
            <person name="Ruckert C."/>
        </authorList>
    </citation>
    <scope>NUCLEOTIDE SEQUENCE [LARGE SCALE GENOMIC DNA]</scope>
    <source>
        <strain evidence="1 2">CGMCC 1.15295</strain>
    </source>
</reference>
<dbReference type="EMBL" id="BMIC01000001">
    <property type="protein sequence ID" value="GFZ80669.1"/>
    <property type="molecule type" value="Genomic_DNA"/>
</dbReference>
<comment type="caution">
    <text evidence="1">The sequence shown here is derived from an EMBL/GenBank/DDBJ whole genome shotgun (WGS) entry which is preliminary data.</text>
</comment>
<proteinExistence type="predicted"/>